<dbReference type="Proteomes" id="UP000264820">
    <property type="component" value="Unplaced"/>
</dbReference>
<keyword evidence="2" id="KW-1185">Reference proteome</keyword>
<organism evidence="1 2">
    <name type="scientific">Hippocampus comes</name>
    <name type="common">Tiger tail seahorse</name>
    <dbReference type="NCBI Taxonomy" id="109280"/>
    <lineage>
        <taxon>Eukaryota</taxon>
        <taxon>Metazoa</taxon>
        <taxon>Chordata</taxon>
        <taxon>Craniata</taxon>
        <taxon>Vertebrata</taxon>
        <taxon>Euteleostomi</taxon>
        <taxon>Actinopterygii</taxon>
        <taxon>Neopterygii</taxon>
        <taxon>Teleostei</taxon>
        <taxon>Neoteleostei</taxon>
        <taxon>Acanthomorphata</taxon>
        <taxon>Syngnathiaria</taxon>
        <taxon>Syngnathiformes</taxon>
        <taxon>Syngnathoidei</taxon>
        <taxon>Syngnathidae</taxon>
        <taxon>Hippocampus</taxon>
    </lineage>
</organism>
<dbReference type="AlphaFoldDB" id="A0A3Q3DPG0"/>
<sequence>TQQGKGRRDPQKHFPWLAGSSSRQLHFNPQTLIRFHFLVPLLMSSLCLHHQSTHPRLTPSHLQTLYYPISAFLFSFMSPALPEAD</sequence>
<name>A0A3Q3DPG0_HIPCM</name>
<reference evidence="1" key="2">
    <citation type="submission" date="2025-09" db="UniProtKB">
        <authorList>
            <consortium name="Ensembl"/>
        </authorList>
    </citation>
    <scope>IDENTIFICATION</scope>
</reference>
<evidence type="ECO:0000313" key="1">
    <source>
        <dbReference type="Ensembl" id="ENSHCOP00000017215.1"/>
    </source>
</evidence>
<dbReference type="Ensembl" id="ENSHCOT00000014356.1">
    <property type="protein sequence ID" value="ENSHCOP00000017215.1"/>
    <property type="gene ID" value="ENSHCOG00000021125.1"/>
</dbReference>
<reference evidence="1" key="1">
    <citation type="submission" date="2025-08" db="UniProtKB">
        <authorList>
            <consortium name="Ensembl"/>
        </authorList>
    </citation>
    <scope>IDENTIFICATION</scope>
</reference>
<protein>
    <submittedName>
        <fullName evidence="1">Uncharacterized protein</fullName>
    </submittedName>
</protein>
<proteinExistence type="predicted"/>
<evidence type="ECO:0000313" key="2">
    <source>
        <dbReference type="Proteomes" id="UP000264820"/>
    </source>
</evidence>
<accession>A0A3Q3DPG0</accession>